<protein>
    <submittedName>
        <fullName evidence="2">Uncharacterized protein</fullName>
    </submittedName>
</protein>
<dbReference type="Proteomes" id="UP000887576">
    <property type="component" value="Unplaced"/>
</dbReference>
<accession>A0AC34RJR5</accession>
<dbReference type="WBParaSite" id="JU765_v2.g7393.t1">
    <property type="protein sequence ID" value="JU765_v2.g7393.t1"/>
    <property type="gene ID" value="JU765_v2.g7393"/>
</dbReference>
<reference evidence="2" key="1">
    <citation type="submission" date="2022-11" db="UniProtKB">
        <authorList>
            <consortium name="WormBaseParasite"/>
        </authorList>
    </citation>
    <scope>IDENTIFICATION</scope>
</reference>
<sequence length="1117" mass="125459">MKAVHIVFIFLIPSLFVHGQVFIFELPELIVKINTTYLSKHDATRLRCEIFDNVANLTFREVYWIKDSLPVNELPSRKGSNELLLDGNELIIVRGSHRAEGEYQCATVIVDIPLTENTTINTRLISAPVRLRRAKITKFENFRTQTIRVTQGQVARLPCLGMPDSIPPAQVWMEREGNEGLQLGMTSNLRFVSTPTGVQIAIAQPSDAGKYYCVVKNTYTNQTRKAPLPITLAVDSKYDMIREKKNPQIVYPAQADYSKPIIVHAVVGQKVVLECVIWYARVVWNTADYSLPPVSLTDETARVRQIWGNLRFKNVEMTDSGLFECHGLDRFNEDMQLQEPKHPRVRYLLKVHAPTSVKLMVTQSLFSKHLQMSCMVNNSGYEIPMVYVNGDPLIDAMEKLGIPPQPSFFSNPVNVTLATHKPLTGSIQCISKPAMDEAEVYGDGLERGRTSNLYVTDRSSSIEKLIEQGPKNVTKTVGSDAQFTCVPASSDVKMTWLKNNQKIDVGKNPRMTIVGSATLLISNVQPEDQGWYTCVGRDSSGRSTSKVSAFLETINNTVPSIFDGIGITFDAPSNSAGPLTILKPRAFVASGQNVRLQWGLPSNHPQLVNLIGFEIEMQNADEPDEQWLQADIRVQPHVRAVTVRSLIPQNRYKFRIVGELLDGRKIFSPSTEWMEIPRSFELLPQPVIKDVFPVAFNSFRISWSYVNDMQISDEDKFHVNYQAINNSVIDKDSIIVTGSSSVILQDLEPETEYAVSVYAENNGAQSPVSKIKFIRTHAENWKHEFDIEDDQMDVPIWQNWFPSTNQMQFVAIVVLTAIVVVFIICASCIGLWWARKRCFADKGQRKRNGKQFFLVQGTKNQKASFSLGQKKLSESAELSFTAKDEADNCALYANQSPESERFAGSRLEIGTSPSNRPRIISNDLFFEDINPSRISLDTVVGMRAERSHTYNASTLNAAKDPIHNYVNIGSNDANLYSTFRRGHRTRRLTDQSYSPFTNRKNDTETSALLPGGYSPESSTVSPISHSSLVESQSSKNCANLPTFSTFRPPVLKTAINTSTFTLNKRPMNESVIDTSCDGDNFLPQAVVGGVIWRQSTQCLKHENWEKRASMISLRCNR</sequence>
<organism evidence="1 2">
    <name type="scientific">Panagrolaimus sp. JU765</name>
    <dbReference type="NCBI Taxonomy" id="591449"/>
    <lineage>
        <taxon>Eukaryota</taxon>
        <taxon>Metazoa</taxon>
        <taxon>Ecdysozoa</taxon>
        <taxon>Nematoda</taxon>
        <taxon>Chromadorea</taxon>
        <taxon>Rhabditida</taxon>
        <taxon>Tylenchina</taxon>
        <taxon>Panagrolaimomorpha</taxon>
        <taxon>Panagrolaimoidea</taxon>
        <taxon>Panagrolaimidae</taxon>
        <taxon>Panagrolaimus</taxon>
    </lineage>
</organism>
<proteinExistence type="predicted"/>
<evidence type="ECO:0000313" key="2">
    <source>
        <dbReference type="WBParaSite" id="JU765_v2.g7393.t1"/>
    </source>
</evidence>
<evidence type="ECO:0000313" key="1">
    <source>
        <dbReference type="Proteomes" id="UP000887576"/>
    </source>
</evidence>
<name>A0AC34RJR5_9BILA</name>